<dbReference type="eggNOG" id="ENOG502S7KY">
    <property type="taxonomic scope" value="Eukaryota"/>
</dbReference>
<feature type="compositionally biased region" description="Basic and acidic residues" evidence="1">
    <location>
        <begin position="180"/>
        <end position="191"/>
    </location>
</feature>
<gene>
    <name evidence="2" type="ORF">A1O5_10956</name>
</gene>
<feature type="compositionally biased region" description="Pro residues" evidence="1">
    <location>
        <begin position="580"/>
        <end position="593"/>
    </location>
</feature>
<dbReference type="EMBL" id="AMGX01000022">
    <property type="protein sequence ID" value="EXJ65979.1"/>
    <property type="molecule type" value="Genomic_DNA"/>
</dbReference>
<protein>
    <submittedName>
        <fullName evidence="2">Uncharacterized protein</fullName>
    </submittedName>
</protein>
<name>W9X698_9EURO</name>
<feature type="compositionally biased region" description="Polar residues" evidence="1">
    <location>
        <begin position="379"/>
        <end position="391"/>
    </location>
</feature>
<feature type="compositionally biased region" description="Basic and acidic residues" evidence="1">
    <location>
        <begin position="253"/>
        <end position="265"/>
    </location>
</feature>
<feature type="compositionally biased region" description="Low complexity" evidence="1">
    <location>
        <begin position="421"/>
        <end position="444"/>
    </location>
</feature>
<evidence type="ECO:0000313" key="2">
    <source>
        <dbReference type="EMBL" id="EXJ65979.1"/>
    </source>
</evidence>
<proteinExistence type="predicted"/>
<feature type="compositionally biased region" description="Basic and acidic residues" evidence="1">
    <location>
        <begin position="66"/>
        <end position="77"/>
    </location>
</feature>
<dbReference type="STRING" id="1182543.W9X698"/>
<feature type="compositionally biased region" description="Low complexity" evidence="1">
    <location>
        <begin position="594"/>
        <end position="611"/>
    </location>
</feature>
<feature type="compositionally biased region" description="Basic and acidic residues" evidence="1">
    <location>
        <begin position="142"/>
        <end position="171"/>
    </location>
</feature>
<comment type="caution">
    <text evidence="2">The sequence shown here is derived from an EMBL/GenBank/DDBJ whole genome shotgun (WGS) entry which is preliminary data.</text>
</comment>
<dbReference type="Pfam" id="PF20566">
    <property type="entry name" value="Eap1"/>
    <property type="match status" value="2"/>
</dbReference>
<feature type="compositionally biased region" description="Basic and acidic residues" evidence="1">
    <location>
        <begin position="200"/>
        <end position="235"/>
    </location>
</feature>
<keyword evidence="3" id="KW-1185">Reference proteome</keyword>
<dbReference type="InterPro" id="IPR046784">
    <property type="entry name" value="Eap1"/>
</dbReference>
<feature type="compositionally biased region" description="Low complexity" evidence="1">
    <location>
        <begin position="647"/>
        <end position="669"/>
    </location>
</feature>
<feature type="compositionally biased region" description="Basic and acidic residues" evidence="1">
    <location>
        <begin position="300"/>
        <end position="314"/>
    </location>
</feature>
<feature type="compositionally biased region" description="Basic and acidic residues" evidence="1">
    <location>
        <begin position="445"/>
        <end position="457"/>
    </location>
</feature>
<feature type="region of interest" description="Disordered" evidence="1">
    <location>
        <begin position="37"/>
        <end position="722"/>
    </location>
</feature>
<feature type="compositionally biased region" description="Pro residues" evidence="1">
    <location>
        <begin position="612"/>
        <end position="621"/>
    </location>
</feature>
<feature type="compositionally biased region" description="Pro residues" evidence="1">
    <location>
        <begin position="681"/>
        <end position="702"/>
    </location>
</feature>
<feature type="compositionally biased region" description="Basic and acidic residues" evidence="1">
    <location>
        <begin position="105"/>
        <end position="128"/>
    </location>
</feature>
<organism evidence="2 3">
    <name type="scientific">Cladophialophora psammophila CBS 110553</name>
    <dbReference type="NCBI Taxonomy" id="1182543"/>
    <lineage>
        <taxon>Eukaryota</taxon>
        <taxon>Fungi</taxon>
        <taxon>Dikarya</taxon>
        <taxon>Ascomycota</taxon>
        <taxon>Pezizomycotina</taxon>
        <taxon>Eurotiomycetes</taxon>
        <taxon>Chaetothyriomycetidae</taxon>
        <taxon>Chaetothyriales</taxon>
        <taxon>Herpotrichiellaceae</taxon>
        <taxon>Cladophialophora</taxon>
    </lineage>
</organism>
<dbReference type="RefSeq" id="XP_007749719.1">
    <property type="nucleotide sequence ID" value="XM_007751529.1"/>
</dbReference>
<sequence>MSGKYSVEDLLKLRASPLICKPPNLPPIEEWMGAQELSGRRPITRGVKDEQPVQSEPFQKRPTLIDSHRRTATDPDRIVLGPPRRSFASSNARAVGKTQDLAEEAGNHKDRSAFNDRSRNGDESEPRHHERRYTQTNGRYSSRQEGEDLETEGRRDYDRRPKWAGRDRNDDQENDQTQDDSSRGFRRDTQSRAKLSQSWFKKDTGDAEDDKTPDWRRDRGRDRDWDKDRPAKVEAEPEWMDSTEPEESFQARTQEDFQRWKERMKAGSTATVDKVETAATSPPPEEKPARRVVSAEPDDSMDKFFARFESKATEQKAGPAKSHGKTRFASLFSPATEQNRQIEPPTQPPPSERPSSAQATGSATDADQAGFARILEMLQTRSNNPTPQNQEALKPRTPLYARANEQKSEPEAKPPTPTLYALLSGQLAGQLQQPEQIQPAAPQERYTESKSPSEQHTHTRQQSSITKDEVLLSLLRQASLAPKPQPPPPAGGGMFGLPPDPGNRAVQPRGPVTSPIQAQQDPTIAQRREPRGPMFEESPISMYQSEQAPREQPGRRPTNGTQSLYSEDPLIAMLRGQAPPQRPMQPPRPPQALPPGLQRPPGLDQMPRQNPSWPPQQPQQPQPSRQLSLPPGLPNLPRGMSGAPYGQPQQIPSQQTLPQQQRPQQPQPQRKYTADSSGMPPNLPPGMYPPPGFMNAGPPPGFPGALANHPASRFGGDPGAQQRAFMEMYGDVGGRGLGLRGGAGSSGMPPYR</sequence>
<feature type="compositionally biased region" description="Acidic residues" evidence="1">
    <location>
        <begin position="236"/>
        <end position="247"/>
    </location>
</feature>
<feature type="compositionally biased region" description="Polar residues" evidence="1">
    <location>
        <begin position="514"/>
        <end position="523"/>
    </location>
</feature>
<accession>W9X698</accession>
<dbReference type="AlphaFoldDB" id="W9X698"/>
<dbReference type="OrthoDB" id="2504266at2759"/>
<dbReference type="GeneID" id="19195646"/>
<dbReference type="Proteomes" id="UP000019471">
    <property type="component" value="Unassembled WGS sequence"/>
</dbReference>
<evidence type="ECO:0000313" key="3">
    <source>
        <dbReference type="Proteomes" id="UP000019471"/>
    </source>
</evidence>
<evidence type="ECO:0000256" key="1">
    <source>
        <dbReference type="SAM" id="MobiDB-lite"/>
    </source>
</evidence>
<reference evidence="2 3" key="1">
    <citation type="submission" date="2013-03" db="EMBL/GenBank/DDBJ databases">
        <title>The Genome Sequence of Cladophialophora psammophila CBS 110553.</title>
        <authorList>
            <consortium name="The Broad Institute Genomics Platform"/>
            <person name="Cuomo C."/>
            <person name="de Hoog S."/>
            <person name="Gorbushina A."/>
            <person name="Walker B."/>
            <person name="Young S.K."/>
            <person name="Zeng Q."/>
            <person name="Gargeya S."/>
            <person name="Fitzgerald M."/>
            <person name="Haas B."/>
            <person name="Abouelleil A."/>
            <person name="Allen A.W."/>
            <person name="Alvarado L."/>
            <person name="Arachchi H.M."/>
            <person name="Berlin A.M."/>
            <person name="Chapman S.B."/>
            <person name="Gainer-Dewar J."/>
            <person name="Goldberg J."/>
            <person name="Griggs A."/>
            <person name="Gujja S."/>
            <person name="Hansen M."/>
            <person name="Howarth C."/>
            <person name="Imamovic A."/>
            <person name="Ireland A."/>
            <person name="Larimer J."/>
            <person name="McCowan C."/>
            <person name="Murphy C."/>
            <person name="Pearson M."/>
            <person name="Poon T.W."/>
            <person name="Priest M."/>
            <person name="Roberts A."/>
            <person name="Saif S."/>
            <person name="Shea T."/>
            <person name="Sisk P."/>
            <person name="Sykes S."/>
            <person name="Wortman J."/>
            <person name="Nusbaum C."/>
            <person name="Birren B."/>
        </authorList>
    </citation>
    <scope>NUCLEOTIDE SEQUENCE [LARGE SCALE GENOMIC DNA]</scope>
    <source>
        <strain evidence="2 3">CBS 110553</strain>
    </source>
</reference>
<dbReference type="HOGENOM" id="CLU_009271_1_0_1"/>